<protein>
    <submittedName>
        <fullName evidence="4">tRNA/rRNA methyltransferase</fullName>
        <ecNumber evidence="4">2.1.1.-</ecNumber>
    </submittedName>
</protein>
<dbReference type="SUPFAM" id="SSF75217">
    <property type="entry name" value="alpha/beta knot"/>
    <property type="match status" value="1"/>
</dbReference>
<dbReference type="SMART" id="SM00967">
    <property type="entry name" value="SpoU_sub_bind"/>
    <property type="match status" value="1"/>
</dbReference>
<dbReference type="PANTHER" id="PTHR46429">
    <property type="entry name" value="23S RRNA (GUANOSINE-2'-O-)-METHYLTRANSFERASE RLMB"/>
    <property type="match status" value="1"/>
</dbReference>
<dbReference type="Gene3D" id="3.40.1280.10">
    <property type="match status" value="1"/>
</dbReference>
<dbReference type="InterPro" id="IPR029028">
    <property type="entry name" value="Alpha/beta_knot_MTases"/>
</dbReference>
<dbReference type="GO" id="GO:0003723">
    <property type="term" value="F:RNA binding"/>
    <property type="evidence" value="ECO:0007669"/>
    <property type="project" value="InterPro"/>
</dbReference>
<dbReference type="GO" id="GO:0006396">
    <property type="term" value="P:RNA processing"/>
    <property type="evidence" value="ECO:0007669"/>
    <property type="project" value="InterPro"/>
</dbReference>
<sequence>MGRKRIAIRAAGRPVRPDAKTPRRVERSPNYVLCPLLRIGEWGLAGGSSLFTCLPAPTVPDPNMSTSDTSTLIGRGPVLEALKRDDLGIEKVMLKQDVSGAQIGAIRSIADDRGTPVQYVPEARLRHESDGATHQGVVAITAPIRYREVDAMLSDIAPTWDAVQTAQPMLLVVDRVTDPRNFGAMLRSAVAAGTDGVIVPTREMAPLNAAAIKASAGTAPRIPIARTDDLPRVLTQLKERGYFVYGAEGTAETPLWDADWDRPVAVVLGSEGQGLAPEVAEACDELLSIPMRGPAESLNVSVATGLLVFEAARSRT</sequence>
<dbReference type="InterPro" id="IPR001537">
    <property type="entry name" value="SpoU_MeTrfase"/>
</dbReference>
<keyword evidence="1 4" id="KW-0489">Methyltransferase</keyword>
<evidence type="ECO:0000256" key="1">
    <source>
        <dbReference type="ARBA" id="ARBA00022603"/>
    </source>
</evidence>
<reference evidence="4 5" key="1">
    <citation type="journal article" date="2010" name="ISME J.">
        <title>Fine-scale evolution: genomic, phenotypic and ecological differentiation in two coexisting Salinibacter ruber strains.</title>
        <authorList>
            <person name="Pena A."/>
            <person name="Teeling H."/>
            <person name="Huerta-Cepas J."/>
            <person name="Santos F."/>
            <person name="Yarza P."/>
            <person name="Brito-Echeverria J."/>
            <person name="Lucio M."/>
            <person name="Schmitt-Kopplin P."/>
            <person name="Meseguer I."/>
            <person name="Schenowitz C."/>
            <person name="Dossat C."/>
            <person name="Barbe V."/>
            <person name="Dopazo J."/>
            <person name="Rossello-Mora R."/>
            <person name="Schuler M."/>
            <person name="Glockner F.O."/>
            <person name="Amann R."/>
            <person name="Gabaldon T."/>
            <person name="Anton J."/>
        </authorList>
    </citation>
    <scope>NUCLEOTIDE SEQUENCE [LARGE SCALE GENOMIC DNA]</scope>
    <source>
        <strain evidence="4 5">M8</strain>
    </source>
</reference>
<evidence type="ECO:0000313" key="4">
    <source>
        <dbReference type="EMBL" id="CBH24574.1"/>
    </source>
</evidence>
<accession>D5H969</accession>
<dbReference type="GO" id="GO:0032259">
    <property type="term" value="P:methylation"/>
    <property type="evidence" value="ECO:0007669"/>
    <property type="project" value="UniProtKB-KW"/>
</dbReference>
<dbReference type="KEGG" id="srm:SRM_01653"/>
<dbReference type="GO" id="GO:0008173">
    <property type="term" value="F:RNA methyltransferase activity"/>
    <property type="evidence" value="ECO:0007669"/>
    <property type="project" value="InterPro"/>
</dbReference>
<evidence type="ECO:0000256" key="2">
    <source>
        <dbReference type="ARBA" id="ARBA00022679"/>
    </source>
</evidence>
<dbReference type="CDD" id="cd18103">
    <property type="entry name" value="SpoU-like_RlmB"/>
    <property type="match status" value="1"/>
</dbReference>
<dbReference type="InterPro" id="IPR029064">
    <property type="entry name" value="Ribosomal_eL30-like_sf"/>
</dbReference>
<organism evidence="4 5">
    <name type="scientific">Salinibacter ruber (strain M8)</name>
    <dbReference type="NCBI Taxonomy" id="761659"/>
    <lineage>
        <taxon>Bacteria</taxon>
        <taxon>Pseudomonadati</taxon>
        <taxon>Rhodothermota</taxon>
        <taxon>Rhodothermia</taxon>
        <taxon>Rhodothermales</taxon>
        <taxon>Salinibacteraceae</taxon>
        <taxon>Salinibacter</taxon>
    </lineage>
</organism>
<dbReference type="Gene3D" id="3.30.1330.30">
    <property type="match status" value="1"/>
</dbReference>
<proteinExistence type="predicted"/>
<dbReference type="Pfam" id="PF00588">
    <property type="entry name" value="SpoU_methylase"/>
    <property type="match status" value="1"/>
</dbReference>
<dbReference type="HOGENOM" id="CLU_021322_0_0_10"/>
<keyword evidence="2 4" id="KW-0808">Transferase</keyword>
<dbReference type="InterPro" id="IPR029026">
    <property type="entry name" value="tRNA_m1G_MTases_N"/>
</dbReference>
<feature type="domain" description="RNA 2-O ribose methyltransferase substrate binding" evidence="3">
    <location>
        <begin position="71"/>
        <end position="147"/>
    </location>
</feature>
<gene>
    <name evidence="4" type="primary">spoU</name>
    <name evidence="4" type="ordered locus">SRM_01653</name>
</gene>
<evidence type="ECO:0000259" key="3">
    <source>
        <dbReference type="SMART" id="SM00967"/>
    </source>
</evidence>
<reference evidence="5" key="2">
    <citation type="submission" date="2010-04" db="EMBL/GenBank/DDBJ databases">
        <title>Genome sequence of Salinibacter ruber M8.</title>
        <authorList>
            <consortium name="Genoscope"/>
        </authorList>
    </citation>
    <scope>NUCLEOTIDE SEQUENCE [LARGE SCALE GENOMIC DNA]</scope>
    <source>
        <strain evidence="5">M8</strain>
    </source>
</reference>
<dbReference type="InterPro" id="IPR013123">
    <property type="entry name" value="SpoU_subst-bd"/>
</dbReference>
<name>D5H969_SALRM</name>
<evidence type="ECO:0000313" key="5">
    <source>
        <dbReference type="Proteomes" id="UP000000933"/>
    </source>
</evidence>
<dbReference type="AlphaFoldDB" id="D5H969"/>
<dbReference type="NCBIfam" id="TIGR00186">
    <property type="entry name" value="rRNA_methyl_3"/>
    <property type="match status" value="1"/>
</dbReference>
<dbReference type="PANTHER" id="PTHR46429:SF1">
    <property type="entry name" value="23S RRNA (GUANOSINE-2'-O-)-METHYLTRANSFERASE RLMB"/>
    <property type="match status" value="1"/>
</dbReference>
<dbReference type="EMBL" id="FP565814">
    <property type="protein sequence ID" value="CBH24574.1"/>
    <property type="molecule type" value="Genomic_DNA"/>
</dbReference>
<dbReference type="Proteomes" id="UP000000933">
    <property type="component" value="Chromosome"/>
</dbReference>
<dbReference type="GO" id="GO:0005829">
    <property type="term" value="C:cytosol"/>
    <property type="evidence" value="ECO:0007669"/>
    <property type="project" value="TreeGrafter"/>
</dbReference>
<dbReference type="InterPro" id="IPR004441">
    <property type="entry name" value="rRNA_MeTrfase_TrmH"/>
</dbReference>
<dbReference type="SUPFAM" id="SSF55315">
    <property type="entry name" value="L30e-like"/>
    <property type="match status" value="1"/>
</dbReference>
<dbReference type="Pfam" id="PF08032">
    <property type="entry name" value="SpoU_sub_bind"/>
    <property type="match status" value="1"/>
</dbReference>
<dbReference type="EC" id="2.1.1.-" evidence="4"/>